<evidence type="ECO:0000256" key="4">
    <source>
        <dbReference type="ARBA" id="ARBA00044517"/>
    </source>
</evidence>
<evidence type="ECO:0000256" key="2">
    <source>
        <dbReference type="ARBA" id="ARBA00022676"/>
    </source>
</evidence>
<proteinExistence type="inferred from homology"/>
<dbReference type="EC" id="2.4.1.110" evidence="4"/>
<evidence type="ECO:0000313" key="9">
    <source>
        <dbReference type="Proteomes" id="UP000253769"/>
    </source>
</evidence>
<reference evidence="8 9" key="1">
    <citation type="submission" date="2018-07" db="EMBL/GenBank/DDBJ databases">
        <title>Motiliproteus coralliicola sp. nov., a bacterium isolated from Coral.</title>
        <authorList>
            <person name="Wang G."/>
        </authorList>
    </citation>
    <scope>NUCLEOTIDE SEQUENCE [LARGE SCALE GENOMIC DNA]</scope>
    <source>
        <strain evidence="8 9">C34</strain>
    </source>
</reference>
<dbReference type="Gene3D" id="3.40.50.2000">
    <property type="entry name" value="Glycogen Phosphorylase B"/>
    <property type="match status" value="1"/>
</dbReference>
<evidence type="ECO:0000313" key="8">
    <source>
        <dbReference type="EMBL" id="RDE22780.1"/>
    </source>
</evidence>
<evidence type="ECO:0000256" key="6">
    <source>
        <dbReference type="ARBA" id="ARBA00048439"/>
    </source>
</evidence>
<name>A0A369WL31_9GAMM</name>
<evidence type="ECO:0000256" key="3">
    <source>
        <dbReference type="ARBA" id="ARBA00022679"/>
    </source>
</evidence>
<comment type="catalytic activity">
    <reaction evidence="6">
        <text>queuosine(34) in tRNA(Asp) + GDP-alpha-D-mannose = O-4''-alpha-D-mannosylqueuosine(34) in tRNA(Asp) + GDP + H(+)</text>
        <dbReference type="Rhea" id="RHEA:12885"/>
        <dbReference type="Rhea" id="RHEA-COMP:18572"/>
        <dbReference type="Rhea" id="RHEA-COMP:18581"/>
        <dbReference type="ChEBI" id="CHEBI:15378"/>
        <dbReference type="ChEBI" id="CHEBI:57527"/>
        <dbReference type="ChEBI" id="CHEBI:58189"/>
        <dbReference type="ChEBI" id="CHEBI:194431"/>
        <dbReference type="ChEBI" id="CHEBI:194442"/>
        <dbReference type="EC" id="2.4.1.110"/>
    </reaction>
    <physiologicalReaction direction="left-to-right" evidence="6">
        <dbReference type="Rhea" id="RHEA:12886"/>
    </physiologicalReaction>
</comment>
<dbReference type="GO" id="GO:0016438">
    <property type="term" value="F:tRNA-queuosine(34) beta-mannosyltransferase activity"/>
    <property type="evidence" value="ECO:0007669"/>
    <property type="project" value="UniProtKB-EC"/>
</dbReference>
<dbReference type="OrthoDB" id="9792163at2"/>
<comment type="similarity">
    <text evidence="1">Belongs to the glycosyltransferase group 1 family. Glycosyltransferase 4 subfamily.</text>
</comment>
<sequence>MLTGVLGGESWPQRQWDRETGVRILLLSAYHAASHRYWCEGMMEALPEHDWRLLTLPARYFSWRIRGAPLSWLAEQRDLLQQPYDLLIVTSMVDLATLKGLVPSLARTPTLLYVHENQFAYPKSSAQHPGVEAQMVNIYAALAADRVLFNSAFNRDSFLAGARELLARLPDHRPRTLDQLLQGRIEVLPVPLREHRTDKAKSETLAPGSGLGSKPASAPLRLLWAARWEYDKGPERLLALMQLLEVRGIDFQIAILGEQFRQIPEPFTQIEQQFGHRLAQFGYAESRADYQGWLDWAQLVISTSIHEFQGVAVLEAIEAGALPVLPDRLAYPELVPSKYLYASDLESIEQEAQHAADLIQTQWQRLAEGSAKAPSVTWLQWREQAAAYRRCFEQTLEQVDKGRRVTES</sequence>
<dbReference type="PANTHER" id="PTHR13615:SF3">
    <property type="entry name" value="GLYCOSYLTRANSFERASE-LIKE DOMAIN-CONTAINING PROTEIN 1"/>
    <property type="match status" value="1"/>
</dbReference>
<feature type="domain" description="tRNA-queuosine alpha-mannosyltransferase N-terminal" evidence="7">
    <location>
        <begin position="23"/>
        <end position="192"/>
    </location>
</feature>
<comment type="caution">
    <text evidence="8">The sequence shown here is derived from an EMBL/GenBank/DDBJ whole genome shotgun (WGS) entry which is preliminary data.</text>
</comment>
<keyword evidence="9" id="KW-1185">Reference proteome</keyword>
<evidence type="ECO:0000259" key="7">
    <source>
        <dbReference type="Pfam" id="PF12038"/>
    </source>
</evidence>
<gene>
    <name evidence="8" type="ORF">DV711_09405</name>
</gene>
<dbReference type="Pfam" id="PF12038">
    <property type="entry name" value="QTMAN_N"/>
    <property type="match status" value="1"/>
</dbReference>
<keyword evidence="3" id="KW-0808">Transferase</keyword>
<evidence type="ECO:0000256" key="1">
    <source>
        <dbReference type="ARBA" id="ARBA00009481"/>
    </source>
</evidence>
<keyword evidence="2" id="KW-0328">Glycosyltransferase</keyword>
<accession>A0A369WL31</accession>
<dbReference type="InterPro" id="IPR051862">
    <property type="entry name" value="GT-like_domain_containing_1"/>
</dbReference>
<dbReference type="EMBL" id="QQOH01000002">
    <property type="protein sequence ID" value="RDE22780.1"/>
    <property type="molecule type" value="Genomic_DNA"/>
</dbReference>
<organism evidence="8 9">
    <name type="scientific">Motiliproteus coralliicola</name>
    <dbReference type="NCBI Taxonomy" id="2283196"/>
    <lineage>
        <taxon>Bacteria</taxon>
        <taxon>Pseudomonadati</taxon>
        <taxon>Pseudomonadota</taxon>
        <taxon>Gammaproteobacteria</taxon>
        <taxon>Oceanospirillales</taxon>
        <taxon>Oceanospirillaceae</taxon>
        <taxon>Motiliproteus</taxon>
    </lineage>
</organism>
<protein>
    <recommendedName>
        <fullName evidence="5">tRNA-queuosine alpha-mannosyltransferase</fullName>
        <ecNumber evidence="4">2.4.1.110</ecNumber>
    </recommendedName>
</protein>
<dbReference type="InterPro" id="IPR022701">
    <property type="entry name" value="QTMAN_N"/>
</dbReference>
<dbReference type="Proteomes" id="UP000253769">
    <property type="component" value="Unassembled WGS sequence"/>
</dbReference>
<dbReference type="PANTHER" id="PTHR13615">
    <property type="entry name" value="GLYCOSYLTRANSFERASE-LIKE 1"/>
    <property type="match status" value="1"/>
</dbReference>
<evidence type="ECO:0000256" key="5">
    <source>
        <dbReference type="ARBA" id="ARBA00044539"/>
    </source>
</evidence>
<dbReference type="AlphaFoldDB" id="A0A369WL31"/>
<dbReference type="SUPFAM" id="SSF53756">
    <property type="entry name" value="UDP-Glycosyltransferase/glycogen phosphorylase"/>
    <property type="match status" value="1"/>
</dbReference>